<keyword evidence="1" id="KW-0436">Ligase</keyword>
<dbReference type="EMBL" id="PSRQ01000050">
    <property type="protein sequence ID" value="PWU22974.1"/>
    <property type="molecule type" value="Genomic_DNA"/>
</dbReference>
<dbReference type="Gene3D" id="3.30.930.10">
    <property type="entry name" value="Bira Bifunctional Protein, Domain 2"/>
    <property type="match status" value="1"/>
</dbReference>
<evidence type="ECO:0000256" key="2">
    <source>
        <dbReference type="ARBA" id="ARBA00022741"/>
    </source>
</evidence>
<accession>A0A317JMT0</accession>
<dbReference type="GO" id="GO:0000049">
    <property type="term" value="F:tRNA binding"/>
    <property type="evidence" value="ECO:0007669"/>
    <property type="project" value="TreeGrafter"/>
</dbReference>
<comment type="caution">
    <text evidence="5">The sequence shown here is derived from an EMBL/GenBank/DDBJ whole genome shotgun (WGS) entry which is preliminary data.</text>
</comment>
<name>A0A317JMT0_9BACT</name>
<dbReference type="PROSITE" id="PS50862">
    <property type="entry name" value="AA_TRNA_LIGASE_II"/>
    <property type="match status" value="1"/>
</dbReference>
<dbReference type="InterPro" id="IPR004364">
    <property type="entry name" value="Aa-tRNA-synt_II"/>
</dbReference>
<proteinExistence type="predicted"/>
<dbReference type="GO" id="GO:0005524">
    <property type="term" value="F:ATP binding"/>
    <property type="evidence" value="ECO:0007669"/>
    <property type="project" value="InterPro"/>
</dbReference>
<evidence type="ECO:0000256" key="1">
    <source>
        <dbReference type="ARBA" id="ARBA00022598"/>
    </source>
</evidence>
<dbReference type="PANTHER" id="PTHR42918:SF6">
    <property type="entry name" value="ELONGATION FACTOR P--(R)-BETA-LYSINE LIGASE"/>
    <property type="match status" value="1"/>
</dbReference>
<keyword evidence="3" id="KW-0067">ATP-binding</keyword>
<dbReference type="GO" id="GO:0005829">
    <property type="term" value="C:cytosol"/>
    <property type="evidence" value="ECO:0007669"/>
    <property type="project" value="TreeGrafter"/>
</dbReference>
<evidence type="ECO:0000313" key="5">
    <source>
        <dbReference type="EMBL" id="PWU22974.1"/>
    </source>
</evidence>
<dbReference type="SUPFAM" id="SSF55681">
    <property type="entry name" value="Class II aaRS and biotin synthetases"/>
    <property type="match status" value="1"/>
</dbReference>
<dbReference type="InterPro" id="IPR006195">
    <property type="entry name" value="aa-tRNA-synth_II"/>
</dbReference>
<evidence type="ECO:0000259" key="4">
    <source>
        <dbReference type="PROSITE" id="PS50862"/>
    </source>
</evidence>
<gene>
    <name evidence="5" type="ORF">C5B42_04515</name>
</gene>
<dbReference type="Proteomes" id="UP000246104">
    <property type="component" value="Unassembled WGS sequence"/>
</dbReference>
<sequence length="318" mass="36954">MQLDFLLARERVIKAVRSFFDAQGFHELITPVLNSSIPTEPNVYPFATRWNTIEGEKQLFLATSPEKKLKYWLAQEMGNCYSIGHSFRNLEQTGPKHTPEFLMLEWYRKHATYETIMDDTKRLLAFVAKALGQHTHHQPWQIYSMDTLFQQYVESSIEHLITDKVLIDVAQKKGYQTEQATWEQLFDQLFLNEIEPHLPNISFFLTDFPARISPLCAIQREKPWLAQRFEVYAQGMEIGNGNTEQTDTTIVRQYMEQEREVRIKNGQTVSPLDEEFLSSLQTLHETGKSYAGIGLGIDRLTLMMTNGQQIPSSFFFNL</sequence>
<dbReference type="InterPro" id="IPR045864">
    <property type="entry name" value="aa-tRNA-synth_II/BPL/LPL"/>
</dbReference>
<protein>
    <recommendedName>
        <fullName evidence="4">Aminoacyl-transfer RNA synthetases class-II family profile domain-containing protein</fullName>
    </recommendedName>
</protein>
<feature type="domain" description="Aminoacyl-transfer RNA synthetases class-II family profile" evidence="4">
    <location>
        <begin position="9"/>
        <end position="318"/>
    </location>
</feature>
<dbReference type="GO" id="GO:0004824">
    <property type="term" value="F:lysine-tRNA ligase activity"/>
    <property type="evidence" value="ECO:0007669"/>
    <property type="project" value="TreeGrafter"/>
</dbReference>
<dbReference type="GO" id="GO:0006430">
    <property type="term" value="P:lysyl-tRNA aminoacylation"/>
    <property type="evidence" value="ECO:0007669"/>
    <property type="project" value="TreeGrafter"/>
</dbReference>
<evidence type="ECO:0000256" key="3">
    <source>
        <dbReference type="ARBA" id="ARBA00022840"/>
    </source>
</evidence>
<dbReference type="Pfam" id="PF00152">
    <property type="entry name" value="tRNA-synt_2"/>
    <property type="match status" value="1"/>
</dbReference>
<dbReference type="PANTHER" id="PTHR42918">
    <property type="entry name" value="LYSYL-TRNA SYNTHETASE"/>
    <property type="match status" value="1"/>
</dbReference>
<dbReference type="AlphaFoldDB" id="A0A317JMT0"/>
<organism evidence="5 6">
    <name type="scientific">Candidatus Cerribacteria bacterium 'Amazon FNV 2010 28 9'</name>
    <dbReference type="NCBI Taxonomy" id="2081795"/>
    <lineage>
        <taxon>Bacteria</taxon>
        <taxon>Candidatus Cerribacteria</taxon>
    </lineage>
</organism>
<reference evidence="5 6" key="1">
    <citation type="submission" date="2018-02" db="EMBL/GenBank/DDBJ databases">
        <title>Genomic Reconstructions from Amazon Rainforest and Pasture Soil Reveal Novel Insights into the Physiology of Candidate Phyla in Tropical Sites.</title>
        <authorList>
            <person name="Kroeger M.E."/>
            <person name="Delmont T."/>
            <person name="Eren A.M."/>
            <person name="Guo J."/>
            <person name="Meyer K.M."/>
            <person name="Khan K."/>
            <person name="Rodrigues J.L.M."/>
            <person name="Bohannan B.J.M."/>
            <person name="Tringe S."/>
            <person name="Borges C.D."/>
            <person name="Tiedje J."/>
            <person name="Tsai S.M."/>
            <person name="Nusslein K."/>
        </authorList>
    </citation>
    <scope>NUCLEOTIDE SEQUENCE [LARGE SCALE GENOMIC DNA]</scope>
    <source>
        <strain evidence="5">Amazon FNV 2010 28 9</strain>
    </source>
</reference>
<keyword evidence="2" id="KW-0547">Nucleotide-binding</keyword>
<evidence type="ECO:0000313" key="6">
    <source>
        <dbReference type="Proteomes" id="UP000246104"/>
    </source>
</evidence>